<organism evidence="1 2">
    <name type="scientific">Ferrimicrobium acidiphilum</name>
    <dbReference type="NCBI Taxonomy" id="121039"/>
    <lineage>
        <taxon>Bacteria</taxon>
        <taxon>Bacillati</taxon>
        <taxon>Actinomycetota</taxon>
        <taxon>Acidimicrobiia</taxon>
        <taxon>Acidimicrobiales</taxon>
        <taxon>Acidimicrobiaceae</taxon>
        <taxon>Ferrimicrobium</taxon>
    </lineage>
</organism>
<dbReference type="EMBL" id="JBFSHR010000320">
    <property type="protein sequence ID" value="MEX6431132.1"/>
    <property type="molecule type" value="Genomic_DNA"/>
</dbReference>
<name>A0ABV3Y6D0_9ACTN</name>
<keyword evidence="2" id="KW-1185">Reference proteome</keyword>
<accession>A0ABV3Y6D0</accession>
<evidence type="ECO:0000313" key="2">
    <source>
        <dbReference type="Proteomes" id="UP001560267"/>
    </source>
</evidence>
<comment type="caution">
    <text evidence="1">The sequence shown here is derived from an EMBL/GenBank/DDBJ whole genome shotgun (WGS) entry which is preliminary data.</text>
</comment>
<gene>
    <name evidence="1" type="ORF">AB6A68_15105</name>
</gene>
<dbReference type="Pfam" id="PF14236">
    <property type="entry name" value="DruA"/>
    <property type="match status" value="1"/>
</dbReference>
<feature type="non-terminal residue" evidence="1">
    <location>
        <position position="103"/>
    </location>
</feature>
<reference evidence="1 2" key="1">
    <citation type="submission" date="2024-07" db="EMBL/GenBank/DDBJ databases">
        <title>Draft Genome Sequence of Ferrimicrobium acidiphilum Strain YE2023, Isolated from a Pulp of Bioleach Reactor.</title>
        <authorList>
            <person name="Elkina Y.A."/>
            <person name="Bulaeva A.G."/>
            <person name="Beletsky A.V."/>
            <person name="Mardanov A.V."/>
        </authorList>
    </citation>
    <scope>NUCLEOTIDE SEQUENCE [LARGE SCALE GENOMIC DNA]</scope>
    <source>
        <strain evidence="1 2">YE2023</strain>
    </source>
</reference>
<proteinExistence type="predicted"/>
<evidence type="ECO:0000313" key="1">
    <source>
        <dbReference type="EMBL" id="MEX6431132.1"/>
    </source>
</evidence>
<dbReference type="InterPro" id="IPR025639">
    <property type="entry name" value="DruA"/>
</dbReference>
<sequence length="103" mass="11558">THIGWDKATREARLHLVVGNARFLILPQVRVVNLASYILSRVIRRLPGDWQLAYGYQPVLLTSILGTAYSNSWVEVSARWEAKAEGPSSPPRDRQIQFGVACV</sequence>
<dbReference type="RefSeq" id="WP_369085140.1">
    <property type="nucleotide sequence ID" value="NZ_JBFSHR010000320.1"/>
</dbReference>
<feature type="non-terminal residue" evidence="1">
    <location>
        <position position="1"/>
    </location>
</feature>
<protein>
    <submittedName>
        <fullName evidence="1">Druantia anti-phage system protein DruA</fullName>
    </submittedName>
</protein>
<dbReference type="Proteomes" id="UP001560267">
    <property type="component" value="Unassembled WGS sequence"/>
</dbReference>